<evidence type="ECO:0000313" key="2">
    <source>
        <dbReference type="EMBL" id="OGG46280.1"/>
    </source>
</evidence>
<sequence>MRFFMFIMVCTGLLLCAAGAGAAQPGRPAPPPGPVTLDLDPARGDQGKREVWGVQPGVSVAVEVVAIRGAKGATGFTATLRFDTTQVVYEGFEAGPLIPEIQTLPLLRGGTLEIGGGQFGAGAGAAQDAGTFGVLRFRTTPRFKAQTALTLTRVRYRKRGQTQDFEGPTEVVLYRRKKSL</sequence>
<name>A0A1F6CB67_HANXR</name>
<feature type="chain" id="PRO_5009523355" description="Cohesin domain-containing protein" evidence="1">
    <location>
        <begin position="23"/>
        <end position="180"/>
    </location>
</feature>
<organism evidence="2 3">
    <name type="scientific">Handelsmanbacteria sp. (strain RIFCSPLOWO2_12_FULL_64_10)</name>
    <dbReference type="NCBI Taxonomy" id="1817868"/>
    <lineage>
        <taxon>Bacteria</taxon>
        <taxon>Candidatus Handelsmaniibacteriota</taxon>
    </lineage>
</organism>
<comment type="caution">
    <text evidence="2">The sequence shown here is derived from an EMBL/GenBank/DDBJ whole genome shotgun (WGS) entry which is preliminary data.</text>
</comment>
<keyword evidence="1" id="KW-0732">Signal</keyword>
<protein>
    <recommendedName>
        <fullName evidence="4">Cohesin domain-containing protein</fullName>
    </recommendedName>
</protein>
<dbReference type="EMBL" id="MFKF01000328">
    <property type="protein sequence ID" value="OGG46280.1"/>
    <property type="molecule type" value="Genomic_DNA"/>
</dbReference>
<evidence type="ECO:0000256" key="1">
    <source>
        <dbReference type="SAM" id="SignalP"/>
    </source>
</evidence>
<dbReference type="Proteomes" id="UP000178606">
    <property type="component" value="Unassembled WGS sequence"/>
</dbReference>
<gene>
    <name evidence="2" type="ORF">A3F84_08010</name>
</gene>
<reference evidence="2 3" key="1">
    <citation type="journal article" date="2016" name="Nat. Commun.">
        <title>Thousands of microbial genomes shed light on interconnected biogeochemical processes in an aquifer system.</title>
        <authorList>
            <person name="Anantharaman K."/>
            <person name="Brown C.T."/>
            <person name="Hug L.A."/>
            <person name="Sharon I."/>
            <person name="Castelle C.J."/>
            <person name="Probst A.J."/>
            <person name="Thomas B.C."/>
            <person name="Singh A."/>
            <person name="Wilkins M.J."/>
            <person name="Karaoz U."/>
            <person name="Brodie E.L."/>
            <person name="Williams K.H."/>
            <person name="Hubbard S.S."/>
            <person name="Banfield J.F."/>
        </authorList>
    </citation>
    <scope>NUCLEOTIDE SEQUENCE [LARGE SCALE GENOMIC DNA]</scope>
    <source>
        <strain evidence="3">RIFCSPLOWO2_12_FULL_64_10</strain>
    </source>
</reference>
<dbReference type="AlphaFoldDB" id="A0A1F6CB67"/>
<evidence type="ECO:0008006" key="4">
    <source>
        <dbReference type="Google" id="ProtNLM"/>
    </source>
</evidence>
<proteinExistence type="predicted"/>
<feature type="signal peptide" evidence="1">
    <location>
        <begin position="1"/>
        <end position="22"/>
    </location>
</feature>
<accession>A0A1F6CB67</accession>
<evidence type="ECO:0000313" key="3">
    <source>
        <dbReference type="Proteomes" id="UP000178606"/>
    </source>
</evidence>